<sequence length="674" mass="75734">MKLVLAEMRHGIRADWITPTSPTFRPSTWPPARDWPVSIDRDGTVLSRWGDSVWDLTPIAGTIFKLNFGDGASCKTDPLDRANADILRLIVTWRMWGPRPVRAAGTLQRAFTVVRSIVAVCSRNGILVSNLMQFPKVLEQVPAVLAPSRYESTITELHRLYDAREALGLTILDLYGLKRLAIAMPDHDKVQTPYIPPRIWVYQVERLRECLVEFLAYREQVQACFRYCLDAYVGNYGSIEAAVQRDKDPGKVPFTKNSLVRIGCTYHGPFVDIADRFGLTALFQKWLNVERKSLSVQQLSSYLSLVTAAGLAYVANFTLQRKEEVASLRTSCLVWEQDEKLGRVPIVCGETTKTDPDSDARWVASPSVETAIQALSIIAELRMICDANNPQVAATVADKEDPYLFSMASEPWGGGKLTAYHIRRDVDSLTEIARYYPKLFDSAQLCVTQEDLKVARQLTPNLPDDKFAVGLPWPLAWHQYRRTSAVNMFASGLISDSSMQQQMKHCSRLMPLYYGRGYTRLHLNENVETTIITAMYEALAKQLLTAMSDRFVFPQASEQKHAVLVNILTVKDTKTLTEWARSGKVSFREHRLGGCMKVDVCDYGGVESVSRCAGGDGGKPCRDVAFDREKEPQVRIALQRIAEEMVGLPDNSPRYQALLADRRGMESYLNVIAS</sequence>
<evidence type="ECO:0008006" key="4">
    <source>
        <dbReference type="Google" id="ProtNLM"/>
    </source>
</evidence>
<gene>
    <name evidence="2" type="ORF">GTP90_23745</name>
</gene>
<comment type="caution">
    <text evidence="2">The sequence shown here is derived from an EMBL/GenBank/DDBJ whole genome shotgun (WGS) entry which is preliminary data.</text>
</comment>
<dbReference type="AlphaFoldDB" id="A0A845GQR5"/>
<dbReference type="GO" id="GO:0015074">
    <property type="term" value="P:DNA integration"/>
    <property type="evidence" value="ECO:0007669"/>
    <property type="project" value="InterPro"/>
</dbReference>
<dbReference type="Proteomes" id="UP000447355">
    <property type="component" value="Unassembled WGS sequence"/>
</dbReference>
<organism evidence="2 3">
    <name type="scientific">Duganella vulcania</name>
    <dbReference type="NCBI Taxonomy" id="2692166"/>
    <lineage>
        <taxon>Bacteria</taxon>
        <taxon>Pseudomonadati</taxon>
        <taxon>Pseudomonadota</taxon>
        <taxon>Betaproteobacteria</taxon>
        <taxon>Burkholderiales</taxon>
        <taxon>Oxalobacteraceae</taxon>
        <taxon>Telluria group</taxon>
        <taxon>Duganella</taxon>
    </lineage>
</organism>
<dbReference type="Gene3D" id="1.10.443.10">
    <property type="entry name" value="Intergrase catalytic core"/>
    <property type="match status" value="1"/>
</dbReference>
<evidence type="ECO:0000313" key="2">
    <source>
        <dbReference type="EMBL" id="MYM96873.1"/>
    </source>
</evidence>
<keyword evidence="1" id="KW-0233">DNA recombination</keyword>
<name>A0A845GQR5_9BURK</name>
<dbReference type="GO" id="GO:0006310">
    <property type="term" value="P:DNA recombination"/>
    <property type="evidence" value="ECO:0007669"/>
    <property type="project" value="UniProtKB-KW"/>
</dbReference>
<dbReference type="InterPro" id="IPR011010">
    <property type="entry name" value="DNA_brk_join_enz"/>
</dbReference>
<reference evidence="2" key="1">
    <citation type="submission" date="2019-12" db="EMBL/GenBank/DDBJ databases">
        <title>Novel species isolated from a subtropical stream in China.</title>
        <authorList>
            <person name="Lu H."/>
        </authorList>
    </citation>
    <scope>NUCLEOTIDE SEQUENCE [LARGE SCALE GENOMIC DNA]</scope>
    <source>
        <strain evidence="2">FT81W</strain>
    </source>
</reference>
<protein>
    <recommendedName>
        <fullName evidence="4">Integrase</fullName>
    </recommendedName>
</protein>
<dbReference type="RefSeq" id="WP_161085857.1">
    <property type="nucleotide sequence ID" value="NZ_WWCX01000056.1"/>
</dbReference>
<dbReference type="EMBL" id="WWCX01000056">
    <property type="protein sequence ID" value="MYM96873.1"/>
    <property type="molecule type" value="Genomic_DNA"/>
</dbReference>
<dbReference type="GO" id="GO:0003677">
    <property type="term" value="F:DNA binding"/>
    <property type="evidence" value="ECO:0007669"/>
    <property type="project" value="InterPro"/>
</dbReference>
<evidence type="ECO:0000256" key="1">
    <source>
        <dbReference type="ARBA" id="ARBA00023172"/>
    </source>
</evidence>
<evidence type="ECO:0000313" key="3">
    <source>
        <dbReference type="Proteomes" id="UP000447355"/>
    </source>
</evidence>
<dbReference type="InterPro" id="IPR013762">
    <property type="entry name" value="Integrase-like_cat_sf"/>
</dbReference>
<accession>A0A845GQR5</accession>
<dbReference type="SUPFAM" id="SSF56349">
    <property type="entry name" value="DNA breaking-rejoining enzymes"/>
    <property type="match status" value="1"/>
</dbReference>
<proteinExistence type="predicted"/>